<keyword evidence="4" id="KW-0288">FMN</keyword>
<dbReference type="SUPFAM" id="SSF52218">
    <property type="entry name" value="Flavoproteins"/>
    <property type="match status" value="1"/>
</dbReference>
<reference evidence="7 8" key="1">
    <citation type="submission" date="2017-03" db="EMBL/GenBank/DDBJ databases">
        <title>Genome sequence of Methanobrevibacter wosei.</title>
        <authorList>
            <person name="Poehlein A."/>
            <person name="Seedorf H."/>
            <person name="Daniel R."/>
        </authorList>
    </citation>
    <scope>NUCLEOTIDE SEQUENCE [LARGE SCALE GENOMIC DNA]</scope>
    <source>
        <strain evidence="7 8">DSM 11979</strain>
    </source>
</reference>
<keyword evidence="3" id="KW-0285">Flavoprotein</keyword>
<protein>
    <submittedName>
        <fullName evidence="7">2-amino-4-deoxychorismate dehydrogenase</fullName>
        <ecNumber evidence="7">1.3.99.24</ecNumber>
    </submittedName>
</protein>
<evidence type="ECO:0000256" key="2">
    <source>
        <dbReference type="ARBA" id="ARBA00001966"/>
    </source>
</evidence>
<dbReference type="Pfam" id="PF03358">
    <property type="entry name" value="FMN_red"/>
    <property type="match status" value="1"/>
</dbReference>
<comment type="similarity">
    <text evidence="5">Belongs to the SsuE family. Isf subfamily.</text>
</comment>
<comment type="caution">
    <text evidence="7">The sequence shown here is derived from an EMBL/GenBank/DDBJ whole genome shotgun (WGS) entry which is preliminary data.</text>
</comment>
<dbReference type="EC" id="1.3.99.24" evidence="7"/>
<evidence type="ECO:0000256" key="1">
    <source>
        <dbReference type="ARBA" id="ARBA00001917"/>
    </source>
</evidence>
<keyword evidence="8" id="KW-1185">Reference proteome</keyword>
<dbReference type="EMBL" id="MZGU01000004">
    <property type="protein sequence ID" value="PWB86219.1"/>
    <property type="molecule type" value="Genomic_DNA"/>
</dbReference>
<comment type="cofactor">
    <cofactor evidence="2">
        <name>[4Fe-4S] cluster</name>
        <dbReference type="ChEBI" id="CHEBI:49883"/>
    </cofactor>
</comment>
<dbReference type="Proteomes" id="UP000245577">
    <property type="component" value="Unassembled WGS sequence"/>
</dbReference>
<accession>A0A2U1S843</accession>
<gene>
    <name evidence="7" type="primary">sgcG_1</name>
    <name evidence="7" type="ORF">MBBWO_10730</name>
</gene>
<dbReference type="PANTHER" id="PTHR43278:SF4">
    <property type="entry name" value="NAD(P)H-DEPENDENT FMN-CONTAINING OXIDOREDUCTASE YWQN-RELATED"/>
    <property type="match status" value="1"/>
</dbReference>
<proteinExistence type="inferred from homology"/>
<organism evidence="7 8">
    <name type="scientific">Methanobrevibacter woesei</name>
    <dbReference type="NCBI Taxonomy" id="190976"/>
    <lineage>
        <taxon>Archaea</taxon>
        <taxon>Methanobacteriati</taxon>
        <taxon>Methanobacteriota</taxon>
        <taxon>Methanomada group</taxon>
        <taxon>Methanobacteria</taxon>
        <taxon>Methanobacteriales</taxon>
        <taxon>Methanobacteriaceae</taxon>
        <taxon>Methanobrevibacter</taxon>
    </lineage>
</organism>
<keyword evidence="7" id="KW-0560">Oxidoreductase</keyword>
<dbReference type="PANTHER" id="PTHR43278">
    <property type="entry name" value="NAD(P)H-DEPENDENT FMN-CONTAINING OXIDOREDUCTASE YWQN-RELATED"/>
    <property type="match status" value="1"/>
</dbReference>
<dbReference type="OrthoDB" id="9059at2157"/>
<evidence type="ECO:0000256" key="5">
    <source>
        <dbReference type="ARBA" id="ARBA00038292"/>
    </source>
</evidence>
<dbReference type="InterPro" id="IPR005025">
    <property type="entry name" value="FMN_Rdtase-like_dom"/>
</dbReference>
<feature type="domain" description="NADPH-dependent FMN reductase-like" evidence="6">
    <location>
        <begin position="1"/>
        <end position="159"/>
    </location>
</feature>
<evidence type="ECO:0000259" key="6">
    <source>
        <dbReference type="Pfam" id="PF03358"/>
    </source>
</evidence>
<dbReference type="AlphaFoldDB" id="A0A2U1S843"/>
<dbReference type="InterPro" id="IPR051796">
    <property type="entry name" value="ISF_SsuE-like"/>
</dbReference>
<name>A0A2U1S843_9EURY</name>
<evidence type="ECO:0000313" key="7">
    <source>
        <dbReference type="EMBL" id="PWB86219.1"/>
    </source>
</evidence>
<evidence type="ECO:0000313" key="8">
    <source>
        <dbReference type="Proteomes" id="UP000245577"/>
    </source>
</evidence>
<dbReference type="Gene3D" id="3.40.50.360">
    <property type="match status" value="1"/>
</dbReference>
<evidence type="ECO:0000256" key="3">
    <source>
        <dbReference type="ARBA" id="ARBA00022630"/>
    </source>
</evidence>
<evidence type="ECO:0000256" key="4">
    <source>
        <dbReference type="ARBA" id="ARBA00022643"/>
    </source>
</evidence>
<comment type="cofactor">
    <cofactor evidence="1">
        <name>FMN</name>
        <dbReference type="ChEBI" id="CHEBI:58210"/>
    </cofactor>
</comment>
<dbReference type="GO" id="GO:0016491">
    <property type="term" value="F:oxidoreductase activity"/>
    <property type="evidence" value="ECO:0007669"/>
    <property type="project" value="UniProtKB-KW"/>
</dbReference>
<sequence length="211" mass="23358">MKVLLLNGSPHKNGCTYTELCEVEKTLNENGIETEIFWVGTKPIASCMACGKCSELGECAFDDKVNEFVKKAYDADGFIFGSPVHYAAATGQITSFLGRAFYSNSNGDGSKAFKFKPASAIASARRAGTTVTYDQLNKFFGISQMPIISSCYWNVVHGNTPEEVRQDEEGLYIMRQLGRNMAFFLQCIKLGHENGLKVDESEPKVKTNFIR</sequence>
<dbReference type="RefSeq" id="WP_116669851.1">
    <property type="nucleotide sequence ID" value="NZ_MZGU01000004.1"/>
</dbReference>
<dbReference type="InterPro" id="IPR029039">
    <property type="entry name" value="Flavoprotein-like_sf"/>
</dbReference>